<dbReference type="InterPro" id="IPR016187">
    <property type="entry name" value="CTDL_fold"/>
</dbReference>
<dbReference type="Ensembl" id="ENSEEET00000025616.2">
    <property type="protein sequence ID" value="ENSEEEP00000025323.2"/>
    <property type="gene ID" value="ENSEEEG00000012281.2"/>
</dbReference>
<reference evidence="12" key="3">
    <citation type="submission" date="2020-05" db="EMBL/GenBank/DDBJ databases">
        <title>Electrophorus electricus (electric eel) genome, fEleEle1, primary haplotype.</title>
        <authorList>
            <person name="Myers G."/>
            <person name="Meyer A."/>
            <person name="Fedrigo O."/>
            <person name="Formenti G."/>
            <person name="Rhie A."/>
            <person name="Tracey A."/>
            <person name="Sims Y."/>
            <person name="Jarvis E.D."/>
        </authorList>
    </citation>
    <scope>NUCLEOTIDE SEQUENCE [LARGE SCALE GENOMIC DNA]</scope>
</reference>
<dbReference type="InterPro" id="IPR000538">
    <property type="entry name" value="Link_dom"/>
</dbReference>
<name>A0A4W4FKL6_ELEEL</name>
<evidence type="ECO:0000256" key="7">
    <source>
        <dbReference type="ARBA" id="ARBA00023170"/>
    </source>
</evidence>
<dbReference type="GO" id="GO:0006954">
    <property type="term" value="P:inflammatory response"/>
    <property type="evidence" value="ECO:0007669"/>
    <property type="project" value="TreeGrafter"/>
</dbReference>
<dbReference type="GO" id="GO:0035692">
    <property type="term" value="C:macrophage migration inhibitory factor receptor complex"/>
    <property type="evidence" value="ECO:0007669"/>
    <property type="project" value="TreeGrafter"/>
</dbReference>
<reference evidence="12" key="5">
    <citation type="submission" date="2025-09" db="UniProtKB">
        <authorList>
            <consortium name="Ensembl"/>
        </authorList>
    </citation>
    <scope>IDENTIFICATION</scope>
</reference>
<dbReference type="OMA" id="NISMETC"/>
<comment type="subcellular location">
    <subcellularLocation>
        <location evidence="1">Membrane</location>
        <topology evidence="1">Single-pass membrane protein</topology>
    </subcellularLocation>
</comment>
<keyword evidence="4 10" id="KW-1133">Transmembrane helix</keyword>
<reference evidence="12" key="4">
    <citation type="submission" date="2025-08" db="UniProtKB">
        <authorList>
            <consortium name="Ensembl"/>
        </authorList>
    </citation>
    <scope>IDENTIFICATION</scope>
</reference>
<dbReference type="PANTHER" id="PTHR10225:SF6">
    <property type="entry name" value="CD44 ANTIGEN"/>
    <property type="match status" value="1"/>
</dbReference>
<dbReference type="Pfam" id="PF00193">
    <property type="entry name" value="Xlink"/>
    <property type="match status" value="1"/>
</dbReference>
<organism evidence="12 13">
    <name type="scientific">Electrophorus electricus</name>
    <name type="common">Electric eel</name>
    <name type="synonym">Gymnotus electricus</name>
    <dbReference type="NCBI Taxonomy" id="8005"/>
    <lineage>
        <taxon>Eukaryota</taxon>
        <taxon>Metazoa</taxon>
        <taxon>Chordata</taxon>
        <taxon>Craniata</taxon>
        <taxon>Vertebrata</taxon>
        <taxon>Euteleostomi</taxon>
        <taxon>Actinopterygii</taxon>
        <taxon>Neopterygii</taxon>
        <taxon>Teleostei</taxon>
        <taxon>Ostariophysi</taxon>
        <taxon>Gymnotiformes</taxon>
        <taxon>Gymnotoidei</taxon>
        <taxon>Gymnotidae</taxon>
        <taxon>Electrophorus</taxon>
    </lineage>
</organism>
<keyword evidence="7" id="KW-0675">Receptor</keyword>
<keyword evidence="5 10" id="KW-0472">Membrane</keyword>
<dbReference type="InterPro" id="IPR043210">
    <property type="entry name" value="CD44_antigen-like"/>
</dbReference>
<dbReference type="GO" id="GO:0005540">
    <property type="term" value="F:hyaluronic acid binding"/>
    <property type="evidence" value="ECO:0007669"/>
    <property type="project" value="InterPro"/>
</dbReference>
<protein>
    <recommendedName>
        <fullName evidence="11">Link domain-containing protein</fullName>
    </recommendedName>
</protein>
<evidence type="ECO:0000256" key="4">
    <source>
        <dbReference type="ARBA" id="ARBA00022989"/>
    </source>
</evidence>
<evidence type="ECO:0000256" key="9">
    <source>
        <dbReference type="PROSITE-ProRule" id="PRU00323"/>
    </source>
</evidence>
<dbReference type="GO" id="GO:0016323">
    <property type="term" value="C:basolateral plasma membrane"/>
    <property type="evidence" value="ECO:0007669"/>
    <property type="project" value="TreeGrafter"/>
</dbReference>
<dbReference type="GO" id="GO:0007155">
    <property type="term" value="P:cell adhesion"/>
    <property type="evidence" value="ECO:0007669"/>
    <property type="project" value="InterPro"/>
</dbReference>
<accession>A0A4W4FKL6</accession>
<evidence type="ECO:0000256" key="1">
    <source>
        <dbReference type="ARBA" id="ARBA00004167"/>
    </source>
</evidence>
<dbReference type="Gene3D" id="3.10.100.10">
    <property type="entry name" value="Mannose-Binding Protein A, subunit A"/>
    <property type="match status" value="1"/>
</dbReference>
<dbReference type="STRING" id="8005.ENSEEEP00000025323"/>
<dbReference type="GO" id="GO:0004896">
    <property type="term" value="F:cytokine receptor activity"/>
    <property type="evidence" value="ECO:0007669"/>
    <property type="project" value="TreeGrafter"/>
</dbReference>
<dbReference type="SMART" id="SM00445">
    <property type="entry name" value="LINK"/>
    <property type="match status" value="1"/>
</dbReference>
<sequence>RSSLSAHLFFSLCLMCVSLAIIVMFRSCSFWGVFHIQGASRYSLDFEEAKALCEKLGATLASKNQMDAAYKSGMETCSSTGSQNCKS</sequence>
<dbReference type="AlphaFoldDB" id="A0A4W4FKL6"/>
<keyword evidence="6" id="KW-1015">Disulfide bond</keyword>
<dbReference type="PANTHER" id="PTHR10225">
    <property type="entry name" value="HYALURONAN RECEPTOR"/>
    <property type="match status" value="1"/>
</dbReference>
<reference evidence="13" key="2">
    <citation type="journal article" date="2017" name="Sci. Adv.">
        <title>A tail of two voltages: Proteomic comparison of the three electric organs of the electric eel.</title>
        <authorList>
            <person name="Traeger L.L."/>
            <person name="Sabat G."/>
            <person name="Barrett-Wilt G.A."/>
            <person name="Wells G.B."/>
            <person name="Sussman M.R."/>
        </authorList>
    </citation>
    <scope>NUCLEOTIDE SEQUENCE [LARGE SCALE GENOMIC DNA]</scope>
</reference>
<dbReference type="SUPFAM" id="SSF56436">
    <property type="entry name" value="C-type lectin-like"/>
    <property type="match status" value="1"/>
</dbReference>
<dbReference type="GO" id="GO:0070374">
    <property type="term" value="P:positive regulation of ERK1 and ERK2 cascade"/>
    <property type="evidence" value="ECO:0007669"/>
    <property type="project" value="TreeGrafter"/>
</dbReference>
<dbReference type="Proteomes" id="UP000314983">
    <property type="component" value="Chromosome 2"/>
</dbReference>
<dbReference type="PROSITE" id="PS50963">
    <property type="entry name" value="LINK_2"/>
    <property type="match status" value="1"/>
</dbReference>
<dbReference type="InterPro" id="IPR016186">
    <property type="entry name" value="C-type_lectin-like/link_sf"/>
</dbReference>
<feature type="transmembrane region" description="Helical" evidence="10">
    <location>
        <begin position="6"/>
        <end position="25"/>
    </location>
</feature>
<evidence type="ECO:0000313" key="13">
    <source>
        <dbReference type="Proteomes" id="UP000314983"/>
    </source>
</evidence>
<keyword evidence="3" id="KW-0732">Signal</keyword>
<evidence type="ECO:0000256" key="2">
    <source>
        <dbReference type="ARBA" id="ARBA00022692"/>
    </source>
</evidence>
<evidence type="ECO:0000256" key="6">
    <source>
        <dbReference type="ARBA" id="ARBA00023157"/>
    </source>
</evidence>
<evidence type="ECO:0000256" key="5">
    <source>
        <dbReference type="ARBA" id="ARBA00023136"/>
    </source>
</evidence>
<comment type="caution">
    <text evidence="9">Lacks conserved residue(s) required for the propagation of feature annotation.</text>
</comment>
<feature type="domain" description="Link" evidence="11">
    <location>
        <begin position="32"/>
        <end position="87"/>
    </location>
</feature>
<evidence type="ECO:0000256" key="10">
    <source>
        <dbReference type="SAM" id="Phobius"/>
    </source>
</evidence>
<keyword evidence="13" id="KW-1185">Reference proteome</keyword>
<dbReference type="GeneTree" id="ENSGT01000000214788"/>
<reference evidence="13" key="1">
    <citation type="journal article" date="2014" name="Science">
        <title>Nonhuman genetics. Genomic basis for the convergent evolution of electric organs.</title>
        <authorList>
            <person name="Gallant J.R."/>
            <person name="Traeger L.L."/>
            <person name="Volkening J.D."/>
            <person name="Moffett H."/>
            <person name="Chen P.H."/>
            <person name="Novina C.D."/>
            <person name="Phillips G.N.Jr."/>
            <person name="Anand R."/>
            <person name="Wells G.B."/>
            <person name="Pinch M."/>
            <person name="Guth R."/>
            <person name="Unguez G.A."/>
            <person name="Albert J.S."/>
            <person name="Zakon H.H."/>
            <person name="Samanta M.P."/>
            <person name="Sussman M.R."/>
        </authorList>
    </citation>
    <scope>NUCLEOTIDE SEQUENCE [LARGE SCALE GENOMIC DNA]</scope>
</reference>
<evidence type="ECO:0000313" key="12">
    <source>
        <dbReference type="Ensembl" id="ENSEEEP00000025323.2"/>
    </source>
</evidence>
<evidence type="ECO:0000256" key="8">
    <source>
        <dbReference type="ARBA" id="ARBA00023180"/>
    </source>
</evidence>
<keyword evidence="8" id="KW-0325">Glycoprotein</keyword>
<evidence type="ECO:0000259" key="11">
    <source>
        <dbReference type="PROSITE" id="PS50963"/>
    </source>
</evidence>
<keyword evidence="2 10" id="KW-0812">Transmembrane</keyword>
<proteinExistence type="predicted"/>
<evidence type="ECO:0000256" key="3">
    <source>
        <dbReference type="ARBA" id="ARBA00022729"/>
    </source>
</evidence>